<sequence>MIGQYKKQFKNDQQENSEVHSIPQNFDHEPNQNFTDSIKQNIQDFSSSALNQLRHREEGDVDQIMLTEKSNTIKYDKDRIQVKLLDIIKKLKLRRFAQKWINSTRSRMLKNMSSKQYKYLNDKSQDFTDLKNGKNQNQFRIFSQYKLPKIFFKLIIKTFNQIPIINPASFSKRLWDTLMAIVLLYSFFYIPIIVSFGLDENMIFQSYSIEIILFFNILDAIIHISTGFYEHGILCNNKKQIIKKYFNFQFSVDLLSILPLILYKIISLNLQLESKYYHFITLFIFIRWKSQIKIYKNLQQNYILQPKVRDFLSLLDLFLKVLFIAHICACFWIFTGRTSQFIYQNSWIAKTQLLNEPWYIQYLDSFYFCTVTMSTVGYGDIVPVTPLEIIVCILMMLFASGVFGFSITTINKILESFFKNENKILQKMFTIKNYLQKKSISQILQRDITEYLEYVWREEQHNYQEQQNNMIKLLPKYLKNQLYEECNKLILKESPILQNNFSDSLLKDILPIIQEKTFTPNQLIFQQNEENLGACLYFIQQGSIETYLQLQEKEIQDESISKNTQKPIKVFKKGDYFGEIEFFTGKLAETNVKSTDFTTLLILNRNDFIKILKKFPQDLEQFCYIKDKIIFSNDYSKVFHSCYSCNSQKHTIKQCPYIHFSQDTHKALALQNKIDNNQVISETQQKIARSEYKLKFILLDLQRIHQQFQDENEESIDYYEQNYLQYSISQCEQCSYIRSDSEKKMQFQQTFYKSLDHFHEIHNNQNDQNNQIQFQQKRQSNLINQGDQYNLQSLKSIYKKQIAEPENISRLQNSVQKQKIVKRHENEISNQQLSSQLQPSSFQSVSLQSIMNYPQSNITDIELQADLQQDHLNNMLSSNNQYYAEQQNFTNMLRISIEGIKQNIYQELEKQHCLQKYFDIFSGNFEKLKCFSFYFPLSNYDLVIKQIYLSSEQKKIMQKKMLEKQIQKFSKMLNRRRKTTNLNSNNSEVKTRRDSIKIQETSKNHKSHLIQYNNSTIQNMCSIQQSMHTNPIINKQLISLSQFESKSPNQSYDKFEDNDTLKMQNQKIKQESLNFFSNNFENKQEQNQQIKLLHNKQLNLSKMYNSNIELSKFNDTNAQEILNETLLLNIQANKNSLNQRREEEFISSSPMIENKILKLNSSYIPTICVSKYNNQQENSYN</sequence>
<dbReference type="RefSeq" id="XP_001011154.3">
    <property type="nucleotide sequence ID" value="XM_001011154.3"/>
</dbReference>
<name>I7MDT3_TETTS</name>
<keyword evidence="2" id="KW-1133">Transmembrane helix</keyword>
<dbReference type="SMART" id="SM00100">
    <property type="entry name" value="cNMP"/>
    <property type="match status" value="1"/>
</dbReference>
<dbReference type="Pfam" id="PF00027">
    <property type="entry name" value="cNMP_binding"/>
    <property type="match status" value="1"/>
</dbReference>
<feature type="region of interest" description="Disordered" evidence="1">
    <location>
        <begin position="979"/>
        <end position="1000"/>
    </location>
</feature>
<dbReference type="GO" id="GO:0098855">
    <property type="term" value="C:HCN channel complex"/>
    <property type="evidence" value="ECO:0007669"/>
    <property type="project" value="TreeGrafter"/>
</dbReference>
<dbReference type="InterPro" id="IPR000595">
    <property type="entry name" value="cNMP-bd_dom"/>
</dbReference>
<keyword evidence="2" id="KW-0472">Membrane</keyword>
<dbReference type="KEGG" id="tet:TTHERM_00145140"/>
<dbReference type="GO" id="GO:0035725">
    <property type="term" value="P:sodium ion transmembrane transport"/>
    <property type="evidence" value="ECO:0007669"/>
    <property type="project" value="TreeGrafter"/>
</dbReference>
<proteinExistence type="predicted"/>
<dbReference type="InterPro" id="IPR013099">
    <property type="entry name" value="K_chnl_dom"/>
</dbReference>
<evidence type="ECO:0000313" key="5">
    <source>
        <dbReference type="Proteomes" id="UP000009168"/>
    </source>
</evidence>
<evidence type="ECO:0000259" key="3">
    <source>
        <dbReference type="PROSITE" id="PS50042"/>
    </source>
</evidence>
<feature type="transmembrane region" description="Helical" evidence="2">
    <location>
        <begin position="178"/>
        <end position="198"/>
    </location>
</feature>
<keyword evidence="5" id="KW-1185">Reference proteome</keyword>
<dbReference type="InterPro" id="IPR018490">
    <property type="entry name" value="cNMP-bd_dom_sf"/>
</dbReference>
<feature type="transmembrane region" description="Helical" evidence="2">
    <location>
        <begin position="204"/>
        <end position="224"/>
    </location>
</feature>
<dbReference type="GO" id="GO:0003254">
    <property type="term" value="P:regulation of membrane depolarization"/>
    <property type="evidence" value="ECO:0007669"/>
    <property type="project" value="TreeGrafter"/>
</dbReference>
<dbReference type="Gene3D" id="1.10.287.70">
    <property type="match status" value="1"/>
</dbReference>
<dbReference type="EMBL" id="GG662793">
    <property type="protein sequence ID" value="EAR90909.3"/>
    <property type="molecule type" value="Genomic_DNA"/>
</dbReference>
<dbReference type="GO" id="GO:0005249">
    <property type="term" value="F:voltage-gated potassium channel activity"/>
    <property type="evidence" value="ECO:0007669"/>
    <property type="project" value="TreeGrafter"/>
</dbReference>
<dbReference type="InParanoid" id="I7MDT3"/>
<feature type="compositionally biased region" description="Basic and acidic residues" evidence="1">
    <location>
        <begin position="989"/>
        <end position="1000"/>
    </location>
</feature>
<dbReference type="InterPro" id="IPR051413">
    <property type="entry name" value="K/Na_HCN_channel"/>
</dbReference>
<evidence type="ECO:0000313" key="4">
    <source>
        <dbReference type="EMBL" id="EAR90909.3"/>
    </source>
</evidence>
<dbReference type="PROSITE" id="PS50042">
    <property type="entry name" value="CNMP_BINDING_3"/>
    <property type="match status" value="1"/>
</dbReference>
<dbReference type="SUPFAM" id="SSF51206">
    <property type="entry name" value="cAMP-binding domain-like"/>
    <property type="match status" value="1"/>
</dbReference>
<dbReference type="InterPro" id="IPR014710">
    <property type="entry name" value="RmlC-like_jellyroll"/>
</dbReference>
<feature type="transmembrane region" description="Helical" evidence="2">
    <location>
        <begin position="311"/>
        <end position="334"/>
    </location>
</feature>
<dbReference type="SUPFAM" id="SSF81324">
    <property type="entry name" value="Voltage-gated potassium channels"/>
    <property type="match status" value="1"/>
</dbReference>
<dbReference type="GeneID" id="7836574"/>
<dbReference type="OrthoDB" id="421226at2759"/>
<dbReference type="Proteomes" id="UP000009168">
    <property type="component" value="Unassembled WGS sequence"/>
</dbReference>
<reference evidence="5" key="1">
    <citation type="journal article" date="2006" name="PLoS Biol.">
        <title>Macronuclear genome sequence of the ciliate Tetrahymena thermophila, a model eukaryote.</title>
        <authorList>
            <person name="Eisen J.A."/>
            <person name="Coyne R.S."/>
            <person name="Wu M."/>
            <person name="Wu D."/>
            <person name="Thiagarajan M."/>
            <person name="Wortman J.R."/>
            <person name="Badger J.H."/>
            <person name="Ren Q."/>
            <person name="Amedeo P."/>
            <person name="Jones K.M."/>
            <person name="Tallon L.J."/>
            <person name="Delcher A.L."/>
            <person name="Salzberg S.L."/>
            <person name="Silva J.C."/>
            <person name="Haas B.J."/>
            <person name="Majoros W.H."/>
            <person name="Farzad M."/>
            <person name="Carlton J.M."/>
            <person name="Smith R.K. Jr."/>
            <person name="Garg J."/>
            <person name="Pearlman R.E."/>
            <person name="Karrer K.M."/>
            <person name="Sun L."/>
            <person name="Manning G."/>
            <person name="Elde N.C."/>
            <person name="Turkewitz A.P."/>
            <person name="Asai D.J."/>
            <person name="Wilkes D.E."/>
            <person name="Wang Y."/>
            <person name="Cai H."/>
            <person name="Collins K."/>
            <person name="Stewart B.A."/>
            <person name="Lee S.R."/>
            <person name="Wilamowska K."/>
            <person name="Weinberg Z."/>
            <person name="Ruzzo W.L."/>
            <person name="Wloga D."/>
            <person name="Gaertig J."/>
            <person name="Frankel J."/>
            <person name="Tsao C.-C."/>
            <person name="Gorovsky M.A."/>
            <person name="Keeling P.J."/>
            <person name="Waller R.F."/>
            <person name="Patron N.J."/>
            <person name="Cherry J.M."/>
            <person name="Stover N.A."/>
            <person name="Krieger C.J."/>
            <person name="del Toro C."/>
            <person name="Ryder H.F."/>
            <person name="Williamson S.C."/>
            <person name="Barbeau R.A."/>
            <person name="Hamilton E.P."/>
            <person name="Orias E."/>
        </authorList>
    </citation>
    <scope>NUCLEOTIDE SEQUENCE [LARGE SCALE GENOMIC DNA]</scope>
    <source>
        <strain evidence="5">SB210</strain>
    </source>
</reference>
<feature type="transmembrane region" description="Helical" evidence="2">
    <location>
        <begin position="245"/>
        <end position="263"/>
    </location>
</feature>
<feature type="region of interest" description="Disordered" evidence="1">
    <location>
        <begin position="1"/>
        <end position="31"/>
    </location>
</feature>
<dbReference type="Pfam" id="PF07885">
    <property type="entry name" value="Ion_trans_2"/>
    <property type="match status" value="1"/>
</dbReference>
<dbReference type="PANTHER" id="PTHR45689:SF5">
    <property type="entry name" value="I[[H]] CHANNEL, ISOFORM E"/>
    <property type="match status" value="1"/>
</dbReference>
<feature type="domain" description="Cyclic nucleotide-binding" evidence="3">
    <location>
        <begin position="497"/>
        <end position="612"/>
    </location>
</feature>
<accession>I7MDT3</accession>
<dbReference type="Gene3D" id="2.60.120.10">
    <property type="entry name" value="Jelly Rolls"/>
    <property type="match status" value="1"/>
</dbReference>
<keyword evidence="2" id="KW-0812">Transmembrane</keyword>
<dbReference type="eggNOG" id="KOG0501">
    <property type="taxonomic scope" value="Eukaryota"/>
</dbReference>
<gene>
    <name evidence="4" type="ORF">TTHERM_00145140</name>
</gene>
<dbReference type="PANTHER" id="PTHR45689">
    <property type="entry name" value="I[[H]] CHANNEL, ISOFORM E"/>
    <property type="match status" value="1"/>
</dbReference>
<protein>
    <submittedName>
        <fullName evidence="4">Cyclic nucleotide-binding domain protein</fullName>
    </submittedName>
</protein>
<dbReference type="AlphaFoldDB" id="I7MDT3"/>
<organism evidence="4 5">
    <name type="scientific">Tetrahymena thermophila (strain SB210)</name>
    <dbReference type="NCBI Taxonomy" id="312017"/>
    <lineage>
        <taxon>Eukaryota</taxon>
        <taxon>Sar</taxon>
        <taxon>Alveolata</taxon>
        <taxon>Ciliophora</taxon>
        <taxon>Intramacronucleata</taxon>
        <taxon>Oligohymenophorea</taxon>
        <taxon>Hymenostomatida</taxon>
        <taxon>Tetrahymenina</taxon>
        <taxon>Tetrahymenidae</taxon>
        <taxon>Tetrahymena</taxon>
    </lineage>
</organism>
<dbReference type="CDD" id="cd00038">
    <property type="entry name" value="CAP_ED"/>
    <property type="match status" value="1"/>
</dbReference>
<evidence type="ECO:0000256" key="2">
    <source>
        <dbReference type="SAM" id="Phobius"/>
    </source>
</evidence>
<feature type="transmembrane region" description="Helical" evidence="2">
    <location>
        <begin position="390"/>
        <end position="410"/>
    </location>
</feature>
<dbReference type="Gene3D" id="1.10.287.630">
    <property type="entry name" value="Helix hairpin bin"/>
    <property type="match status" value="1"/>
</dbReference>
<evidence type="ECO:0000256" key="1">
    <source>
        <dbReference type="SAM" id="MobiDB-lite"/>
    </source>
</evidence>